<organism evidence="3 4">
    <name type="scientific">Leifsonia shinshuensis</name>
    <dbReference type="NCBI Taxonomy" id="150026"/>
    <lineage>
        <taxon>Bacteria</taxon>
        <taxon>Bacillati</taxon>
        <taxon>Actinomycetota</taxon>
        <taxon>Actinomycetes</taxon>
        <taxon>Micrococcales</taxon>
        <taxon>Microbacteriaceae</taxon>
        <taxon>Leifsonia</taxon>
    </lineage>
</organism>
<dbReference type="InterPro" id="IPR015378">
    <property type="entry name" value="Transposase-like_Mu_C"/>
</dbReference>
<evidence type="ECO:0000313" key="3">
    <source>
        <dbReference type="EMBL" id="QNE35421.1"/>
    </source>
</evidence>
<dbReference type="RefSeq" id="WP_185278582.1">
    <property type="nucleotide sequence ID" value="NZ_CP043641.1"/>
</dbReference>
<dbReference type="InterPro" id="IPR036397">
    <property type="entry name" value="RNaseH_sf"/>
</dbReference>
<sequence length="674" mass="75265">MRHLDPNATLRLTDGDFTITEIAGSMYTLRNINTGEYRNIHISDIVPRLTEPAPRVASDPRQLENIPDDDRDELLFWGGHLNEMNTGRKDLSETDAPVNPNYDPGTVKLEQRVERKSEELTALGRKVSPSTLYRKRKKYLDGGLAALIDNRSIRTESPLDKADERWVAALRQVIAEAANESTRTAAGLLAIARRRLKEQYPGQVIAVGSRATQYRQFNYIANGKYTTGTSKRRQERIATPRRPFGDTRKYAPGQVVEIDSTTLDAPVLDEEGNVQRPILTIMVDVCTGSIVAHSFRLVAATSMDHAFLLAQAMTPRRLRPGANQAWRMMARRFPWAELVSFEERNKLDEQRPFIVPAAITVDHGTDYTGTTFESACAKFGVDLLYAAPATGTDKPHVERAFRTIKDGFVQYIAAFTGGSPDNRGRMDGKYPLLDLITLDLLFDEWVARVYQNRPSDSLIDPFHPSVSLSPNEMYAACFNLKGKPPVPIDTIDYIELLPTYERTVTANGIQYNNRFYDSLGLHKLRIAPKKVDVNGRPDNKVEFRANPYDVRAIWVRDPDGGWIEAIWRHDGVTSEPHSTAIAAEARRIVAASDTRRDDHYYEDLTLEILSQTDASITAQSKARTRAAAALKLAEAAGTPFHTPALTAAAPTAADPATPDDLNPDEVPYFEGEEL</sequence>
<dbReference type="InterPro" id="IPR001584">
    <property type="entry name" value="Integrase_cat-core"/>
</dbReference>
<feature type="compositionally biased region" description="Low complexity" evidence="1">
    <location>
        <begin position="648"/>
        <end position="660"/>
    </location>
</feature>
<gene>
    <name evidence="3" type="ORF">F1C12_09960</name>
</gene>
<dbReference type="InterPro" id="IPR012337">
    <property type="entry name" value="RNaseH-like_sf"/>
</dbReference>
<evidence type="ECO:0000256" key="1">
    <source>
        <dbReference type="SAM" id="MobiDB-lite"/>
    </source>
</evidence>
<proteinExistence type="predicted"/>
<dbReference type="Pfam" id="PF09299">
    <property type="entry name" value="Mu-transpos_C"/>
    <property type="match status" value="1"/>
</dbReference>
<dbReference type="EMBL" id="CP043641">
    <property type="protein sequence ID" value="QNE35421.1"/>
    <property type="molecule type" value="Genomic_DNA"/>
</dbReference>
<protein>
    <submittedName>
        <fullName evidence="3">Transposase</fullName>
    </submittedName>
</protein>
<dbReference type="GO" id="GO:0003676">
    <property type="term" value="F:nucleic acid binding"/>
    <property type="evidence" value="ECO:0007669"/>
    <property type="project" value="InterPro"/>
</dbReference>
<feature type="region of interest" description="Disordered" evidence="1">
    <location>
        <begin position="648"/>
        <end position="674"/>
    </location>
</feature>
<name>A0A7G6YAA6_9MICO</name>
<feature type="region of interest" description="Disordered" evidence="1">
    <location>
        <begin position="86"/>
        <end position="105"/>
    </location>
</feature>
<dbReference type="SUPFAM" id="SSF53098">
    <property type="entry name" value="Ribonuclease H-like"/>
    <property type="match status" value="1"/>
</dbReference>
<dbReference type="PROSITE" id="PS50994">
    <property type="entry name" value="INTEGRASE"/>
    <property type="match status" value="1"/>
</dbReference>
<dbReference type="AlphaFoldDB" id="A0A7G6YAA6"/>
<accession>A0A7G6YAA6</accession>
<feature type="domain" description="Integrase catalytic" evidence="2">
    <location>
        <begin position="248"/>
        <end position="478"/>
    </location>
</feature>
<dbReference type="GO" id="GO:0015074">
    <property type="term" value="P:DNA integration"/>
    <property type="evidence" value="ECO:0007669"/>
    <property type="project" value="InterPro"/>
</dbReference>
<reference evidence="4" key="1">
    <citation type="submission" date="2019-09" db="EMBL/GenBank/DDBJ databases">
        <title>Antimicrobial potential of Antarctic Bacteria.</title>
        <authorList>
            <person name="Benaud N."/>
            <person name="Edwards R.J."/>
            <person name="Ferrari B.C."/>
        </authorList>
    </citation>
    <scope>NUCLEOTIDE SEQUENCE [LARGE SCALE GENOMIC DNA]</scope>
    <source>
        <strain evidence="4">INR9</strain>
    </source>
</reference>
<evidence type="ECO:0000313" key="4">
    <source>
        <dbReference type="Proteomes" id="UP000515511"/>
    </source>
</evidence>
<evidence type="ECO:0000259" key="2">
    <source>
        <dbReference type="PROSITE" id="PS50994"/>
    </source>
</evidence>
<dbReference type="Gene3D" id="3.30.420.10">
    <property type="entry name" value="Ribonuclease H-like superfamily/Ribonuclease H"/>
    <property type="match status" value="1"/>
</dbReference>
<dbReference type="KEGG" id="lse:F1C12_09960"/>
<dbReference type="Proteomes" id="UP000515511">
    <property type="component" value="Chromosome"/>
</dbReference>